<evidence type="ECO:0000256" key="1">
    <source>
        <dbReference type="ARBA" id="ARBA00012418"/>
    </source>
</evidence>
<dbReference type="GO" id="GO:0006351">
    <property type="term" value="P:DNA-templated transcription"/>
    <property type="evidence" value="ECO:0007669"/>
    <property type="project" value="InterPro"/>
</dbReference>
<proteinExistence type="inferred from homology"/>
<keyword evidence="9" id="KW-1185">Reference proteome</keyword>
<keyword evidence="2" id="KW-0240">DNA-directed RNA polymerase</keyword>
<accession>A0A2R6WWN2</accession>
<dbReference type="Gene3D" id="3.90.1100.10">
    <property type="match status" value="1"/>
</dbReference>
<keyword evidence="3" id="KW-0808">Transferase</keyword>
<reference evidence="9" key="1">
    <citation type="journal article" date="2017" name="Cell">
        <title>Insights into land plant evolution garnered from the Marchantia polymorpha genome.</title>
        <authorList>
            <person name="Bowman J.L."/>
            <person name="Kohchi T."/>
            <person name="Yamato K.T."/>
            <person name="Jenkins J."/>
            <person name="Shu S."/>
            <person name="Ishizaki K."/>
            <person name="Yamaoka S."/>
            <person name="Nishihama R."/>
            <person name="Nakamura Y."/>
            <person name="Berger F."/>
            <person name="Adam C."/>
            <person name="Aki S.S."/>
            <person name="Althoff F."/>
            <person name="Araki T."/>
            <person name="Arteaga-Vazquez M.A."/>
            <person name="Balasubrmanian S."/>
            <person name="Barry K."/>
            <person name="Bauer D."/>
            <person name="Boehm C.R."/>
            <person name="Briginshaw L."/>
            <person name="Caballero-Perez J."/>
            <person name="Catarino B."/>
            <person name="Chen F."/>
            <person name="Chiyoda S."/>
            <person name="Chovatia M."/>
            <person name="Davies K.M."/>
            <person name="Delmans M."/>
            <person name="Demura T."/>
            <person name="Dierschke T."/>
            <person name="Dolan L."/>
            <person name="Dorantes-Acosta A.E."/>
            <person name="Eklund D.M."/>
            <person name="Florent S.N."/>
            <person name="Flores-Sandoval E."/>
            <person name="Fujiyama A."/>
            <person name="Fukuzawa H."/>
            <person name="Galik B."/>
            <person name="Grimanelli D."/>
            <person name="Grimwood J."/>
            <person name="Grossniklaus U."/>
            <person name="Hamada T."/>
            <person name="Haseloff J."/>
            <person name="Hetherington A.J."/>
            <person name="Higo A."/>
            <person name="Hirakawa Y."/>
            <person name="Hundley H.N."/>
            <person name="Ikeda Y."/>
            <person name="Inoue K."/>
            <person name="Inoue S.I."/>
            <person name="Ishida S."/>
            <person name="Jia Q."/>
            <person name="Kakita M."/>
            <person name="Kanazawa T."/>
            <person name="Kawai Y."/>
            <person name="Kawashima T."/>
            <person name="Kennedy M."/>
            <person name="Kinose K."/>
            <person name="Kinoshita T."/>
            <person name="Kohara Y."/>
            <person name="Koide E."/>
            <person name="Komatsu K."/>
            <person name="Kopischke S."/>
            <person name="Kubo M."/>
            <person name="Kyozuka J."/>
            <person name="Lagercrantz U."/>
            <person name="Lin S.S."/>
            <person name="Lindquist E."/>
            <person name="Lipzen A.M."/>
            <person name="Lu C.W."/>
            <person name="De Luna E."/>
            <person name="Martienssen R.A."/>
            <person name="Minamino N."/>
            <person name="Mizutani M."/>
            <person name="Mizutani M."/>
            <person name="Mochizuki N."/>
            <person name="Monte I."/>
            <person name="Mosher R."/>
            <person name="Nagasaki H."/>
            <person name="Nakagami H."/>
            <person name="Naramoto S."/>
            <person name="Nishitani K."/>
            <person name="Ohtani M."/>
            <person name="Okamoto T."/>
            <person name="Okumura M."/>
            <person name="Phillips J."/>
            <person name="Pollak B."/>
            <person name="Reinders A."/>
            <person name="Rovekamp M."/>
            <person name="Sano R."/>
            <person name="Sawa S."/>
            <person name="Schmid M.W."/>
            <person name="Shirakawa M."/>
            <person name="Solano R."/>
            <person name="Spunde A."/>
            <person name="Suetsugu N."/>
            <person name="Sugano S."/>
            <person name="Sugiyama A."/>
            <person name="Sun R."/>
            <person name="Suzuki Y."/>
            <person name="Takenaka M."/>
            <person name="Takezawa D."/>
            <person name="Tomogane H."/>
            <person name="Tsuzuki M."/>
            <person name="Ueda T."/>
            <person name="Umeda M."/>
            <person name="Ward J.M."/>
            <person name="Watanabe Y."/>
            <person name="Yazaki K."/>
            <person name="Yokoyama R."/>
            <person name="Yoshitake Y."/>
            <person name="Yotsui I."/>
            <person name="Zachgo S."/>
            <person name="Schmutz J."/>
        </authorList>
    </citation>
    <scope>NUCLEOTIDE SEQUENCE [LARGE SCALE GENOMIC DNA]</scope>
    <source>
        <strain evidence="9">Tak-1</strain>
    </source>
</reference>
<evidence type="ECO:0000256" key="6">
    <source>
        <dbReference type="RuleBase" id="RU000434"/>
    </source>
</evidence>
<sequence>MIMPKPVAKTMRDNDRHVTRRAANRIEDHILRRFELVFAHYDLLLRVRTSSSPPALQDSQEWLVSRQSRGLDSIYDTNFDRPPDLPHPRRRALRPPLMSLRAMPGNRNEQIRAGTGSGAPRAPRRCSGINVRDGISHQMIEEDDIHLEESSLGPGGLTRRTASFQVRDIHASHYGRIIENLIV</sequence>
<gene>
    <name evidence="8" type="ORF">MARPO_0052s0061</name>
</gene>
<evidence type="ECO:0000256" key="3">
    <source>
        <dbReference type="ARBA" id="ARBA00022679"/>
    </source>
</evidence>
<dbReference type="SUPFAM" id="SSF64484">
    <property type="entry name" value="beta and beta-prime subunits of DNA dependent RNA-polymerase"/>
    <property type="match status" value="1"/>
</dbReference>
<dbReference type="EMBL" id="KZ772724">
    <property type="protein sequence ID" value="PTQ38270.1"/>
    <property type="molecule type" value="Genomic_DNA"/>
</dbReference>
<dbReference type="EC" id="2.7.7.6" evidence="1"/>
<dbReference type="AlphaFoldDB" id="A0A2R6WWN2"/>
<dbReference type="GO" id="GO:0000428">
    <property type="term" value="C:DNA-directed RNA polymerase complex"/>
    <property type="evidence" value="ECO:0007669"/>
    <property type="project" value="UniProtKB-KW"/>
</dbReference>
<feature type="domain" description="RNA polymerase Rpb2" evidence="7">
    <location>
        <begin position="151"/>
        <end position="177"/>
    </location>
</feature>
<evidence type="ECO:0000256" key="4">
    <source>
        <dbReference type="ARBA" id="ARBA00022695"/>
    </source>
</evidence>
<comment type="similarity">
    <text evidence="6">Belongs to the RNA polymerase beta chain family.</text>
</comment>
<organism evidence="8 9">
    <name type="scientific">Marchantia polymorpha</name>
    <name type="common">Common liverwort</name>
    <name type="synonym">Marchantia aquatica</name>
    <dbReference type="NCBI Taxonomy" id="3197"/>
    <lineage>
        <taxon>Eukaryota</taxon>
        <taxon>Viridiplantae</taxon>
        <taxon>Streptophyta</taxon>
        <taxon>Embryophyta</taxon>
        <taxon>Marchantiophyta</taxon>
        <taxon>Marchantiopsida</taxon>
        <taxon>Marchantiidae</taxon>
        <taxon>Marchantiales</taxon>
        <taxon>Marchantiaceae</taxon>
        <taxon>Marchantia</taxon>
    </lineage>
</organism>
<keyword evidence="5" id="KW-0804">Transcription</keyword>
<protein>
    <recommendedName>
        <fullName evidence="1">DNA-directed RNA polymerase</fullName>
        <ecNumber evidence="1">2.7.7.6</ecNumber>
    </recommendedName>
</protein>
<evidence type="ECO:0000256" key="2">
    <source>
        <dbReference type="ARBA" id="ARBA00022478"/>
    </source>
</evidence>
<evidence type="ECO:0000259" key="7">
    <source>
        <dbReference type="Pfam" id="PF04565"/>
    </source>
</evidence>
<dbReference type="Gramene" id="Mp6g01430.1">
    <property type="protein sequence ID" value="Mp6g01430.1.cds"/>
    <property type="gene ID" value="Mp6g01430"/>
</dbReference>
<evidence type="ECO:0000256" key="5">
    <source>
        <dbReference type="ARBA" id="ARBA00023163"/>
    </source>
</evidence>
<dbReference type="GO" id="GO:0003677">
    <property type="term" value="F:DNA binding"/>
    <property type="evidence" value="ECO:0007669"/>
    <property type="project" value="InterPro"/>
</dbReference>
<name>A0A2R6WWN2_MARPO</name>
<dbReference type="Proteomes" id="UP000244005">
    <property type="component" value="Unassembled WGS sequence"/>
</dbReference>
<dbReference type="InterPro" id="IPR007645">
    <property type="entry name" value="RNA_pol_Rpb2_3"/>
</dbReference>
<dbReference type="Pfam" id="PF04565">
    <property type="entry name" value="RNA_pol_Rpb2_3"/>
    <property type="match status" value="1"/>
</dbReference>
<evidence type="ECO:0000313" key="9">
    <source>
        <dbReference type="Proteomes" id="UP000244005"/>
    </source>
</evidence>
<dbReference type="OrthoDB" id="1927092at2759"/>
<keyword evidence="4" id="KW-0548">Nucleotidyltransferase</keyword>
<evidence type="ECO:0000313" key="8">
    <source>
        <dbReference type="EMBL" id="PTQ38270.1"/>
    </source>
</evidence>
<dbReference type="GO" id="GO:0003899">
    <property type="term" value="F:DNA-directed RNA polymerase activity"/>
    <property type="evidence" value="ECO:0007669"/>
    <property type="project" value="UniProtKB-EC"/>
</dbReference>